<protein>
    <submittedName>
        <fullName evidence="1">Uncharacterized protein</fullName>
    </submittedName>
</protein>
<organism evidence="1">
    <name type="scientific">Acidithiobacillus sulfuriphilus</name>
    <dbReference type="NCBI Taxonomy" id="1867749"/>
    <lineage>
        <taxon>Bacteria</taxon>
        <taxon>Pseudomonadati</taxon>
        <taxon>Pseudomonadota</taxon>
        <taxon>Acidithiobacillia</taxon>
        <taxon>Acidithiobacillales</taxon>
        <taxon>Acidithiobacillaceae</taxon>
        <taxon>Acidithiobacillus</taxon>
    </lineage>
</organism>
<name>A0A3M8QQW0_9PROT</name>
<reference evidence="1" key="1">
    <citation type="submission" date="2018-10" db="EMBL/GenBank/DDBJ databases">
        <title>Acidithiobacillus sulfuriphilus sp. nov.: an extremely acidophilic sulfur-oxidizing chemolithotroph isolated from a neutral pH environment.</title>
        <authorList>
            <person name="Falagan C."/>
            <person name="Moya-Beltran A."/>
            <person name="Quatrini R."/>
            <person name="Johnson D.B."/>
        </authorList>
    </citation>
    <scope>NUCLEOTIDE SEQUENCE [LARGE SCALE GENOMIC DNA]</scope>
    <source>
        <strain evidence="1">CJ-2</strain>
    </source>
</reference>
<accession>A0A3M8QQW0</accession>
<dbReference type="AlphaFoldDB" id="A0A3M8QQW0"/>
<sequence>MGPSPALELCLQETIPAGIPSAAMGHCAHGGIGSIETHAKCHDRIANIFVNGRPMLLDNHLPLVSRQ</sequence>
<evidence type="ECO:0000313" key="1">
    <source>
        <dbReference type="EMBL" id="RNF58663.1"/>
    </source>
</evidence>
<dbReference type="EMBL" id="RIZI01000190">
    <property type="protein sequence ID" value="RNF58663.1"/>
    <property type="molecule type" value="Genomic_DNA"/>
</dbReference>
<proteinExistence type="predicted"/>
<gene>
    <name evidence="1" type="ORF">EC580_12455</name>
</gene>
<comment type="caution">
    <text evidence="1">The sequence shown here is derived from an EMBL/GenBank/DDBJ whole genome shotgun (WGS) entry which is preliminary data.</text>
</comment>